<dbReference type="Proteomes" id="UP000297872">
    <property type="component" value="Unassembled WGS sequence"/>
</dbReference>
<dbReference type="AlphaFoldDB" id="A0A4Y8VF01"/>
<evidence type="ECO:0000313" key="3">
    <source>
        <dbReference type="Proteomes" id="UP000297872"/>
    </source>
</evidence>
<name>A0A4Y8VF01_9BACT</name>
<dbReference type="OrthoDB" id="9798746at2"/>
<dbReference type="InterPro" id="IPR025536">
    <property type="entry name" value="DUF4422"/>
</dbReference>
<feature type="domain" description="DUF4422" evidence="1">
    <location>
        <begin position="5"/>
        <end position="227"/>
    </location>
</feature>
<proteinExistence type="predicted"/>
<evidence type="ECO:0000313" key="2">
    <source>
        <dbReference type="EMBL" id="TFH79251.1"/>
    </source>
</evidence>
<dbReference type="GeneID" id="302995708"/>
<reference evidence="2 3" key="1">
    <citation type="submission" date="2019-02" db="EMBL/GenBank/DDBJ databases">
        <title>Draft Genome Sequence of the Prevotella sp. BCRC 81118, Isolated from Human Feces.</title>
        <authorList>
            <person name="Huang C.-H."/>
        </authorList>
    </citation>
    <scope>NUCLEOTIDE SEQUENCE [LARGE SCALE GENOMIC DNA]</scope>
    <source>
        <strain evidence="2 3">BCRC 81118</strain>
    </source>
</reference>
<gene>
    <name evidence="2" type="ORF">EXN75_10495</name>
</gene>
<protein>
    <submittedName>
        <fullName evidence="2">DUF4422 domain-containing protein</fullName>
    </submittedName>
</protein>
<organism evidence="2 3">
    <name type="scientific">Segatella hominis</name>
    <dbReference type="NCBI Taxonomy" id="2518605"/>
    <lineage>
        <taxon>Bacteria</taxon>
        <taxon>Pseudomonadati</taxon>
        <taxon>Bacteroidota</taxon>
        <taxon>Bacteroidia</taxon>
        <taxon>Bacteroidales</taxon>
        <taxon>Prevotellaceae</taxon>
        <taxon>Segatella</taxon>
    </lineage>
</organism>
<sequence>MTKSKIIVCAHKQDFMAQNDVYMPLQVGKALSNVDLGVQGDDEGDNISIKNPNYCELTGLYWAWKNLRDVDYIGLAHYRRYFNLKGTSVSVYSVDDFKNSGILDINPVDCLHGYDIILPKPTYMNQSVADAYIYAHVIEDFYIMNRVILKHYPEYEQTIKDFFFRDNRWIAFNMFFTSKTIFNDYCEWLFPILHEIENNVRLSGYKFQKRIFGFMSELLLPLYCIHNNLRIKFMPICMVGDKTEKTEKLRMAFFKYRNNFEFSMMRPKYKNIDCYGKLCHVDSYLKMDGINI</sequence>
<accession>A0A4Y8VF01</accession>
<dbReference type="Pfam" id="PF14393">
    <property type="entry name" value="DUF4422"/>
    <property type="match status" value="1"/>
</dbReference>
<evidence type="ECO:0000259" key="1">
    <source>
        <dbReference type="Pfam" id="PF14393"/>
    </source>
</evidence>
<dbReference type="EMBL" id="SGVY01000027">
    <property type="protein sequence ID" value="TFH79251.1"/>
    <property type="molecule type" value="Genomic_DNA"/>
</dbReference>
<comment type="caution">
    <text evidence="2">The sequence shown here is derived from an EMBL/GenBank/DDBJ whole genome shotgun (WGS) entry which is preliminary data.</text>
</comment>
<dbReference type="RefSeq" id="WP_134843774.1">
    <property type="nucleotide sequence ID" value="NZ_SGVY01000027.1"/>
</dbReference>
<keyword evidence="3" id="KW-1185">Reference proteome</keyword>